<comment type="caution">
    <text evidence="3">The sequence shown here is derived from an EMBL/GenBank/DDBJ whole genome shotgun (WGS) entry which is preliminary data.</text>
</comment>
<gene>
    <name evidence="3" type="ORF">DUI87_21667</name>
</gene>
<accession>A0A3M0JRD9</accession>
<protein>
    <recommendedName>
        <fullName evidence="2">Retroviral nucleocapsid Gag protein p24 C-terminal domain-containing protein</fullName>
    </recommendedName>
</protein>
<keyword evidence="4" id="KW-1185">Reference proteome</keyword>
<reference evidence="3 4" key="1">
    <citation type="submission" date="2018-07" db="EMBL/GenBank/DDBJ databases">
        <title>A high quality draft genome assembly of the barn swallow (H. rustica rustica).</title>
        <authorList>
            <person name="Formenti G."/>
            <person name="Chiara M."/>
            <person name="Poveda L."/>
            <person name="Francoijs K.-J."/>
            <person name="Bonisoli-Alquati A."/>
            <person name="Canova L."/>
            <person name="Gianfranceschi L."/>
            <person name="Horner D.S."/>
            <person name="Saino N."/>
        </authorList>
    </citation>
    <scope>NUCLEOTIDE SEQUENCE [LARGE SCALE GENOMIC DNA]</scope>
    <source>
        <strain evidence="3">Chelidonia</strain>
        <tissue evidence="3">Blood</tissue>
    </source>
</reference>
<evidence type="ECO:0000256" key="1">
    <source>
        <dbReference type="SAM" id="MobiDB-lite"/>
    </source>
</evidence>
<evidence type="ECO:0000313" key="4">
    <source>
        <dbReference type="Proteomes" id="UP000269221"/>
    </source>
</evidence>
<feature type="domain" description="Retroviral nucleocapsid Gag protein p24 C-terminal" evidence="2">
    <location>
        <begin position="39"/>
        <end position="104"/>
    </location>
</feature>
<dbReference type="InterPro" id="IPR008916">
    <property type="entry name" value="Retrov_capsid_C"/>
</dbReference>
<proteinExistence type="predicted"/>
<dbReference type="Pfam" id="PF19317">
    <property type="entry name" value="Gag_p24_C"/>
    <property type="match status" value="1"/>
</dbReference>
<dbReference type="SUPFAM" id="SSF47353">
    <property type="entry name" value="Retrovirus capsid dimerization domain-like"/>
    <property type="match status" value="1"/>
</dbReference>
<dbReference type="Proteomes" id="UP000269221">
    <property type="component" value="Unassembled WGS sequence"/>
</dbReference>
<dbReference type="AlphaFoldDB" id="A0A3M0JRD9"/>
<evidence type="ECO:0000313" key="3">
    <source>
        <dbReference type="EMBL" id="RMC01654.1"/>
    </source>
</evidence>
<evidence type="ECO:0000259" key="2">
    <source>
        <dbReference type="Pfam" id="PF19317"/>
    </source>
</evidence>
<feature type="region of interest" description="Disordered" evidence="1">
    <location>
        <begin position="1"/>
        <end position="41"/>
    </location>
</feature>
<dbReference type="EMBL" id="QRBI01000136">
    <property type="protein sequence ID" value="RMC01654.1"/>
    <property type="molecule type" value="Genomic_DNA"/>
</dbReference>
<sequence>MGKTATGALTRGSKPQKVPKKLEEPLGEQVAEESEAGTKTKQLPSEPLVIFVERLTQAIELQVKNEGAQEQVLEEMALADADEQCKAAILSLSIEPIPTLHDTLQTDFYVKDIHKDKLIITFQGLYQSKCFNQVYESIQSPICRTENVNRIFLLPASNFKRYSSVLGLSLCLPPTNSQMRIWAVQEREKERKLEQS</sequence>
<name>A0A3M0JRD9_HIRRU</name>
<dbReference type="Gene3D" id="1.10.1200.30">
    <property type="match status" value="1"/>
</dbReference>
<organism evidence="3 4">
    <name type="scientific">Hirundo rustica rustica</name>
    <dbReference type="NCBI Taxonomy" id="333673"/>
    <lineage>
        <taxon>Eukaryota</taxon>
        <taxon>Metazoa</taxon>
        <taxon>Chordata</taxon>
        <taxon>Craniata</taxon>
        <taxon>Vertebrata</taxon>
        <taxon>Euteleostomi</taxon>
        <taxon>Archelosauria</taxon>
        <taxon>Archosauria</taxon>
        <taxon>Dinosauria</taxon>
        <taxon>Saurischia</taxon>
        <taxon>Theropoda</taxon>
        <taxon>Coelurosauria</taxon>
        <taxon>Aves</taxon>
        <taxon>Neognathae</taxon>
        <taxon>Neoaves</taxon>
        <taxon>Telluraves</taxon>
        <taxon>Australaves</taxon>
        <taxon>Passeriformes</taxon>
        <taxon>Sylvioidea</taxon>
        <taxon>Hirundinidae</taxon>
        <taxon>Hirundo</taxon>
    </lineage>
</organism>
<dbReference type="InterPro" id="IPR045345">
    <property type="entry name" value="Gag_p24_C"/>
</dbReference>